<accession>A0A4P2Q4L4</accession>
<feature type="compositionally biased region" description="Basic and acidic residues" evidence="1">
    <location>
        <begin position="12"/>
        <end position="22"/>
    </location>
</feature>
<evidence type="ECO:0000256" key="1">
    <source>
        <dbReference type="SAM" id="MobiDB-lite"/>
    </source>
</evidence>
<protein>
    <submittedName>
        <fullName evidence="2">Uncharacterized protein</fullName>
    </submittedName>
</protein>
<evidence type="ECO:0000313" key="3">
    <source>
        <dbReference type="Proteomes" id="UP000295781"/>
    </source>
</evidence>
<feature type="region of interest" description="Disordered" evidence="1">
    <location>
        <begin position="1"/>
        <end position="39"/>
    </location>
</feature>
<organism evidence="2 3">
    <name type="scientific">Sorangium cellulosum</name>
    <name type="common">Polyangium cellulosum</name>
    <dbReference type="NCBI Taxonomy" id="56"/>
    <lineage>
        <taxon>Bacteria</taxon>
        <taxon>Pseudomonadati</taxon>
        <taxon>Myxococcota</taxon>
        <taxon>Polyangia</taxon>
        <taxon>Polyangiales</taxon>
        <taxon>Polyangiaceae</taxon>
        <taxon>Sorangium</taxon>
    </lineage>
</organism>
<sequence>MATRRLAVIGSRDLESARREGRPGPPASGDATGTADSVDPDELKVKISIFARPTAIALDDTAVGKLEERAAA</sequence>
<evidence type="ECO:0000313" key="2">
    <source>
        <dbReference type="EMBL" id="AUX23873.1"/>
    </source>
</evidence>
<name>A0A4P2Q4L4_SORCE</name>
<gene>
    <name evidence="2" type="ORF">SOCEGT47_044030</name>
</gene>
<proteinExistence type="predicted"/>
<reference evidence="2 3" key="1">
    <citation type="submission" date="2015-09" db="EMBL/GenBank/DDBJ databases">
        <title>Sorangium comparison.</title>
        <authorList>
            <person name="Zaburannyi N."/>
            <person name="Bunk B."/>
            <person name="Overmann J."/>
            <person name="Mueller R."/>
        </authorList>
    </citation>
    <scope>NUCLEOTIDE SEQUENCE [LARGE SCALE GENOMIC DNA]</scope>
    <source>
        <strain evidence="2 3">So ceGT47</strain>
    </source>
</reference>
<dbReference type="RefSeq" id="WP_207213624.1">
    <property type="nucleotide sequence ID" value="NZ_CP012670.1"/>
</dbReference>
<dbReference type="AlphaFoldDB" id="A0A4P2Q4L4"/>
<dbReference type="EMBL" id="CP012670">
    <property type="protein sequence ID" value="AUX23873.1"/>
    <property type="molecule type" value="Genomic_DNA"/>
</dbReference>
<dbReference type="Proteomes" id="UP000295781">
    <property type="component" value="Chromosome"/>
</dbReference>